<dbReference type="Gene3D" id="1.20.5.300">
    <property type="match status" value="1"/>
</dbReference>
<proteinExistence type="predicted"/>
<dbReference type="Proteomes" id="UP000887222">
    <property type="component" value="Unassembled WGS sequence"/>
</dbReference>
<dbReference type="EMBL" id="BPMK01000007">
    <property type="protein sequence ID" value="GIZ51717.1"/>
    <property type="molecule type" value="Genomic_DNA"/>
</dbReference>
<dbReference type="Pfam" id="PF04102">
    <property type="entry name" value="SlyX"/>
    <property type="match status" value="1"/>
</dbReference>
<reference evidence="2 3" key="1">
    <citation type="journal article" date="2022" name="Int. J. Syst. Evol. Microbiol.">
        <title>Noviherbaspirillum aridicola sp. nov., isolated from an arid soil in Pakistan.</title>
        <authorList>
            <person name="Khan I.U."/>
            <person name="Saqib M."/>
            <person name="Amin A."/>
            <person name="Hussain F."/>
            <person name="Li L."/>
            <person name="Liu Y.H."/>
            <person name="Fang B.Z."/>
            <person name="Ahmed I."/>
            <person name="Li W.J."/>
        </authorList>
    </citation>
    <scope>NUCLEOTIDE SEQUENCE [LARGE SCALE GENOMIC DNA]</scope>
    <source>
        <strain evidence="2 3">NCCP-691</strain>
    </source>
</reference>
<keyword evidence="3" id="KW-1185">Reference proteome</keyword>
<accession>A0ABQ4Q3E9</accession>
<sequence length="75" mass="8616">MSAEGQSMNEDRLVDIEIRLARQDDLLDTLNRTVFRQQQKIDELEALCSALARHIREIREAAAEPGQANEKPPHY</sequence>
<evidence type="ECO:0000313" key="3">
    <source>
        <dbReference type="Proteomes" id="UP000887222"/>
    </source>
</evidence>
<gene>
    <name evidence="2" type="primary">slyX</name>
    <name evidence="2" type="ORF">NCCP691_17310</name>
</gene>
<feature type="coiled-coil region" evidence="1">
    <location>
        <begin position="27"/>
        <end position="64"/>
    </location>
</feature>
<name>A0ABQ4Q3E9_9BURK</name>
<protein>
    <submittedName>
        <fullName evidence="2">Protein SlyX</fullName>
    </submittedName>
</protein>
<dbReference type="PANTHER" id="PTHR36508">
    <property type="entry name" value="PROTEIN SLYX"/>
    <property type="match status" value="1"/>
</dbReference>
<evidence type="ECO:0000313" key="2">
    <source>
        <dbReference type="EMBL" id="GIZ51717.1"/>
    </source>
</evidence>
<keyword evidence="1" id="KW-0175">Coiled coil</keyword>
<comment type="caution">
    <text evidence="2">The sequence shown here is derived from an EMBL/GenBank/DDBJ whole genome shotgun (WGS) entry which is preliminary data.</text>
</comment>
<dbReference type="PANTHER" id="PTHR36508:SF1">
    <property type="entry name" value="PROTEIN SLYX"/>
    <property type="match status" value="1"/>
</dbReference>
<dbReference type="InterPro" id="IPR007236">
    <property type="entry name" value="SlyX"/>
</dbReference>
<organism evidence="2 3">
    <name type="scientific">Noviherbaspirillum aridicola</name>
    <dbReference type="NCBI Taxonomy" id="2849687"/>
    <lineage>
        <taxon>Bacteria</taxon>
        <taxon>Pseudomonadati</taxon>
        <taxon>Pseudomonadota</taxon>
        <taxon>Betaproteobacteria</taxon>
        <taxon>Burkholderiales</taxon>
        <taxon>Oxalobacteraceae</taxon>
        <taxon>Noviherbaspirillum</taxon>
    </lineage>
</organism>
<evidence type="ECO:0000256" key="1">
    <source>
        <dbReference type="SAM" id="Coils"/>
    </source>
</evidence>